<gene>
    <name evidence="1" type="ORF">GCM10011363_22740</name>
</gene>
<organism evidence="1 2">
    <name type="scientific">Marivita lacus</name>
    <dbReference type="NCBI Taxonomy" id="1323742"/>
    <lineage>
        <taxon>Bacteria</taxon>
        <taxon>Pseudomonadati</taxon>
        <taxon>Pseudomonadota</taxon>
        <taxon>Alphaproteobacteria</taxon>
        <taxon>Rhodobacterales</taxon>
        <taxon>Roseobacteraceae</taxon>
        <taxon>Marivita</taxon>
    </lineage>
</organism>
<protein>
    <recommendedName>
        <fullName evidence="3">Glyoxalase</fullName>
    </recommendedName>
</protein>
<comment type="caution">
    <text evidence="1">The sequence shown here is derived from an EMBL/GenBank/DDBJ whole genome shotgun (WGS) entry which is preliminary data.</text>
</comment>
<sequence length="139" mass="15424">MDYETVSPKDFGASLRGIGLNLLTRDVRRMARQLDLVFGMRAHRLSDDFAIMAYGDQVFQLHADGTYSQNPLLGLIPETPPRGAGLEIRLYDTDPDKAFALAEGQGFTILQVPTDKPHGLRECTLLCSDGYAWVPSRPL</sequence>
<proteinExistence type="predicted"/>
<reference evidence="2" key="1">
    <citation type="journal article" date="2019" name="Int. J. Syst. Evol. Microbiol.">
        <title>The Global Catalogue of Microorganisms (GCM) 10K type strain sequencing project: providing services to taxonomists for standard genome sequencing and annotation.</title>
        <authorList>
            <consortium name="The Broad Institute Genomics Platform"/>
            <consortium name="The Broad Institute Genome Sequencing Center for Infectious Disease"/>
            <person name="Wu L."/>
            <person name="Ma J."/>
        </authorList>
    </citation>
    <scope>NUCLEOTIDE SEQUENCE [LARGE SCALE GENOMIC DNA]</scope>
    <source>
        <strain evidence="2">CGMCC 1.12478</strain>
    </source>
</reference>
<name>A0ABQ1KT68_9RHOB</name>
<dbReference type="RefSeq" id="WP_188482176.1">
    <property type="nucleotide sequence ID" value="NZ_BMFC01000005.1"/>
</dbReference>
<dbReference type="SUPFAM" id="SSF54593">
    <property type="entry name" value="Glyoxalase/Bleomycin resistance protein/Dihydroxybiphenyl dioxygenase"/>
    <property type="match status" value="1"/>
</dbReference>
<accession>A0ABQ1KT68</accession>
<evidence type="ECO:0000313" key="1">
    <source>
        <dbReference type="EMBL" id="GGC05490.1"/>
    </source>
</evidence>
<dbReference type="EMBL" id="BMFC01000005">
    <property type="protein sequence ID" value="GGC05490.1"/>
    <property type="molecule type" value="Genomic_DNA"/>
</dbReference>
<evidence type="ECO:0000313" key="2">
    <source>
        <dbReference type="Proteomes" id="UP000645462"/>
    </source>
</evidence>
<evidence type="ECO:0008006" key="3">
    <source>
        <dbReference type="Google" id="ProtNLM"/>
    </source>
</evidence>
<dbReference type="Proteomes" id="UP000645462">
    <property type="component" value="Unassembled WGS sequence"/>
</dbReference>
<dbReference type="Gene3D" id="3.10.180.10">
    <property type="entry name" value="2,3-Dihydroxybiphenyl 1,2-Dioxygenase, domain 1"/>
    <property type="match status" value="1"/>
</dbReference>
<dbReference type="InterPro" id="IPR029068">
    <property type="entry name" value="Glyas_Bleomycin-R_OHBP_Dase"/>
</dbReference>
<keyword evidence="2" id="KW-1185">Reference proteome</keyword>